<keyword evidence="3" id="KW-1185">Reference proteome</keyword>
<sequence>MLWFLATIANFWCLNDLFYSIHIFTIIARAIALVTWWTIRYKRKALKDLLMFLKFMFKNLKLQTNLSSRILIKSSPWLMLIISFLPVLMWMAISTPQLDNCELFWATVQPDIYTYVYISSCFHCSNTLIGVFRLRQCRFYTFESSVLYVAVVLFADKLQLDCNVLRKSYWGHPDVHSGRNTWKAIEKCSQLFEDKEDIKLTAWKMLRLKKKVLFTTATYRF</sequence>
<dbReference type="Proteomes" id="UP001054945">
    <property type="component" value="Unassembled WGS sequence"/>
</dbReference>
<keyword evidence="1" id="KW-1133">Transmembrane helix</keyword>
<name>A0AAV4P019_CAEEX</name>
<gene>
    <name evidence="2" type="primary">AVEN_195899_1</name>
    <name evidence="2" type="ORF">CEXT_534661</name>
</gene>
<evidence type="ECO:0000313" key="2">
    <source>
        <dbReference type="EMBL" id="GIX89895.1"/>
    </source>
</evidence>
<evidence type="ECO:0000313" key="3">
    <source>
        <dbReference type="Proteomes" id="UP001054945"/>
    </source>
</evidence>
<evidence type="ECO:0000256" key="1">
    <source>
        <dbReference type="SAM" id="Phobius"/>
    </source>
</evidence>
<keyword evidence="1" id="KW-0812">Transmembrane</keyword>
<accession>A0AAV4P019</accession>
<feature type="transmembrane region" description="Helical" evidence="1">
    <location>
        <begin position="70"/>
        <end position="92"/>
    </location>
</feature>
<proteinExistence type="predicted"/>
<comment type="caution">
    <text evidence="2">The sequence shown here is derived from an EMBL/GenBank/DDBJ whole genome shotgun (WGS) entry which is preliminary data.</text>
</comment>
<feature type="transmembrane region" description="Helical" evidence="1">
    <location>
        <begin position="112"/>
        <end position="132"/>
    </location>
</feature>
<feature type="transmembrane region" description="Helical" evidence="1">
    <location>
        <begin position="20"/>
        <end position="39"/>
    </location>
</feature>
<keyword evidence="1" id="KW-0472">Membrane</keyword>
<reference evidence="2 3" key="1">
    <citation type="submission" date="2021-06" db="EMBL/GenBank/DDBJ databases">
        <title>Caerostris extrusa draft genome.</title>
        <authorList>
            <person name="Kono N."/>
            <person name="Arakawa K."/>
        </authorList>
    </citation>
    <scope>NUCLEOTIDE SEQUENCE [LARGE SCALE GENOMIC DNA]</scope>
</reference>
<dbReference type="EMBL" id="BPLR01003894">
    <property type="protein sequence ID" value="GIX89895.1"/>
    <property type="molecule type" value="Genomic_DNA"/>
</dbReference>
<dbReference type="AlphaFoldDB" id="A0AAV4P019"/>
<organism evidence="2 3">
    <name type="scientific">Caerostris extrusa</name>
    <name type="common">Bark spider</name>
    <name type="synonym">Caerostris bankana</name>
    <dbReference type="NCBI Taxonomy" id="172846"/>
    <lineage>
        <taxon>Eukaryota</taxon>
        <taxon>Metazoa</taxon>
        <taxon>Ecdysozoa</taxon>
        <taxon>Arthropoda</taxon>
        <taxon>Chelicerata</taxon>
        <taxon>Arachnida</taxon>
        <taxon>Araneae</taxon>
        <taxon>Araneomorphae</taxon>
        <taxon>Entelegynae</taxon>
        <taxon>Araneoidea</taxon>
        <taxon>Araneidae</taxon>
        <taxon>Caerostris</taxon>
    </lineage>
</organism>
<protein>
    <submittedName>
        <fullName evidence="2">Uncharacterized protein</fullName>
    </submittedName>
</protein>